<dbReference type="EMBL" id="CM045760">
    <property type="protein sequence ID" value="KAI8026116.1"/>
    <property type="molecule type" value="Genomic_DNA"/>
</dbReference>
<dbReference type="Proteomes" id="UP001060215">
    <property type="component" value="Chromosome 3"/>
</dbReference>
<evidence type="ECO:0000313" key="2">
    <source>
        <dbReference type="Proteomes" id="UP001060215"/>
    </source>
</evidence>
<organism evidence="1 2">
    <name type="scientific">Camellia lanceoleosa</name>
    <dbReference type="NCBI Taxonomy" id="1840588"/>
    <lineage>
        <taxon>Eukaryota</taxon>
        <taxon>Viridiplantae</taxon>
        <taxon>Streptophyta</taxon>
        <taxon>Embryophyta</taxon>
        <taxon>Tracheophyta</taxon>
        <taxon>Spermatophyta</taxon>
        <taxon>Magnoliopsida</taxon>
        <taxon>eudicotyledons</taxon>
        <taxon>Gunneridae</taxon>
        <taxon>Pentapetalae</taxon>
        <taxon>asterids</taxon>
        <taxon>Ericales</taxon>
        <taxon>Theaceae</taxon>
        <taxon>Camellia</taxon>
    </lineage>
</organism>
<gene>
    <name evidence="1" type="ORF">LOK49_LG02G02247</name>
</gene>
<sequence>MKTLRFVVVVIRSYGNTVDNEMKDHYRKLLSGTLGIISNTVDNEMKDHYHKHSLVYAVELLYRRYSGNFLVNLLGKWKESEYSGQSIPVGGITYYITAPSSLADMAANPFHALFYLVFMLSACALFSKTWIEALPDMGQKILKLEEEAAMLDASGEEILCFQELCQVMLHLSGIAIHYPPSGPSLICMAILG</sequence>
<keyword evidence="2" id="KW-1185">Reference proteome</keyword>
<evidence type="ECO:0000313" key="1">
    <source>
        <dbReference type="EMBL" id="KAI8026116.1"/>
    </source>
</evidence>
<proteinExistence type="predicted"/>
<name>A0ACC0IL59_9ERIC</name>
<reference evidence="1 2" key="1">
    <citation type="journal article" date="2022" name="Plant J.">
        <title>Chromosome-level genome of Camellia lanceoleosa provides a valuable resource for understanding genome evolution and self-incompatibility.</title>
        <authorList>
            <person name="Gong W."/>
            <person name="Xiao S."/>
            <person name="Wang L."/>
            <person name="Liao Z."/>
            <person name="Chang Y."/>
            <person name="Mo W."/>
            <person name="Hu G."/>
            <person name="Li W."/>
            <person name="Zhao G."/>
            <person name="Zhu H."/>
            <person name="Hu X."/>
            <person name="Ji K."/>
            <person name="Xiang X."/>
            <person name="Song Q."/>
            <person name="Yuan D."/>
            <person name="Jin S."/>
            <person name="Zhang L."/>
        </authorList>
    </citation>
    <scope>NUCLEOTIDE SEQUENCE [LARGE SCALE GENOMIC DNA]</scope>
    <source>
        <strain evidence="1">SQ_2022a</strain>
    </source>
</reference>
<accession>A0ACC0IL59</accession>
<comment type="caution">
    <text evidence="1">The sequence shown here is derived from an EMBL/GenBank/DDBJ whole genome shotgun (WGS) entry which is preliminary data.</text>
</comment>
<protein>
    <submittedName>
        <fullName evidence="1">Protein transport protein Sec61 subunit alpha</fullName>
    </submittedName>
</protein>